<dbReference type="SUPFAM" id="SSF52540">
    <property type="entry name" value="P-loop containing nucleoside triphosphate hydrolases"/>
    <property type="match status" value="1"/>
</dbReference>
<dbReference type="InterPro" id="IPR006935">
    <property type="entry name" value="Helicase/UvrB_N"/>
</dbReference>
<name>A0A317GGE1_LIMRT</name>
<feature type="domain" description="Helicase ATP-binding" evidence="1">
    <location>
        <begin position="17"/>
        <end position="152"/>
    </location>
</feature>
<proteinExistence type="predicted"/>
<dbReference type="GO" id="GO:0005829">
    <property type="term" value="C:cytosol"/>
    <property type="evidence" value="ECO:0007669"/>
    <property type="project" value="TreeGrafter"/>
</dbReference>
<dbReference type="InterPro" id="IPR014001">
    <property type="entry name" value="Helicase_ATP-bd"/>
</dbReference>
<dbReference type="PROSITE" id="PS51192">
    <property type="entry name" value="HELICASE_ATP_BIND_1"/>
    <property type="match status" value="1"/>
</dbReference>
<comment type="caution">
    <text evidence="3">The sequence shown here is derived from an EMBL/GenBank/DDBJ whole genome shotgun (WGS) entry which is preliminary data.</text>
</comment>
<evidence type="ECO:0000313" key="4">
    <source>
        <dbReference type="Proteomes" id="UP000245866"/>
    </source>
</evidence>
<dbReference type="Pfam" id="PF00271">
    <property type="entry name" value="Helicase_C"/>
    <property type="match status" value="1"/>
</dbReference>
<feature type="domain" description="Helicase C-terminal" evidence="2">
    <location>
        <begin position="203"/>
        <end position="347"/>
    </location>
</feature>
<keyword evidence="3" id="KW-0378">Hydrolase</keyword>
<dbReference type="SMART" id="SM00490">
    <property type="entry name" value="HELICc"/>
    <property type="match status" value="1"/>
</dbReference>
<evidence type="ECO:0000313" key="3">
    <source>
        <dbReference type="EMBL" id="PWT45984.1"/>
    </source>
</evidence>
<organism evidence="3 4">
    <name type="scientific">Limosilactobacillus reuteri</name>
    <name type="common">Lactobacillus reuteri</name>
    <dbReference type="NCBI Taxonomy" id="1598"/>
    <lineage>
        <taxon>Bacteria</taxon>
        <taxon>Bacillati</taxon>
        <taxon>Bacillota</taxon>
        <taxon>Bacilli</taxon>
        <taxon>Lactobacillales</taxon>
        <taxon>Lactobacillaceae</taxon>
        <taxon>Limosilactobacillus</taxon>
    </lineage>
</organism>
<evidence type="ECO:0000259" key="2">
    <source>
        <dbReference type="PROSITE" id="PS51194"/>
    </source>
</evidence>
<dbReference type="InterPro" id="IPR027417">
    <property type="entry name" value="P-loop_NTPase"/>
</dbReference>
<dbReference type="PROSITE" id="PS51194">
    <property type="entry name" value="HELICASE_CTER"/>
    <property type="match status" value="1"/>
</dbReference>
<keyword evidence="3" id="KW-0547">Nucleotide-binding</keyword>
<evidence type="ECO:0000259" key="1">
    <source>
        <dbReference type="PROSITE" id="PS51192"/>
    </source>
</evidence>
<dbReference type="GO" id="GO:0016787">
    <property type="term" value="F:hydrolase activity"/>
    <property type="evidence" value="ECO:0007669"/>
    <property type="project" value="InterPro"/>
</dbReference>
<dbReference type="PANTHER" id="PTHR47396">
    <property type="entry name" value="TYPE I RESTRICTION ENZYME ECOKI R PROTEIN"/>
    <property type="match status" value="1"/>
</dbReference>
<dbReference type="InterPro" id="IPR001650">
    <property type="entry name" value="Helicase_C-like"/>
</dbReference>
<keyword evidence="3" id="KW-0347">Helicase</keyword>
<gene>
    <name evidence="3" type="ORF">DKZ23_07670</name>
</gene>
<dbReference type="PANTHER" id="PTHR47396:SF1">
    <property type="entry name" value="ATP-DEPENDENT HELICASE IRC3-RELATED"/>
    <property type="match status" value="1"/>
</dbReference>
<dbReference type="RefSeq" id="WP_134907743.1">
    <property type="nucleotide sequence ID" value="NZ_JAJAOX010000388.1"/>
</dbReference>
<dbReference type="Proteomes" id="UP000245866">
    <property type="component" value="Unassembled WGS sequence"/>
</dbReference>
<dbReference type="SMART" id="SM00487">
    <property type="entry name" value="DEXDc"/>
    <property type="match status" value="1"/>
</dbReference>
<dbReference type="InterPro" id="IPR050742">
    <property type="entry name" value="Helicase_Restrict-Modif_Enz"/>
</dbReference>
<protein>
    <submittedName>
        <fullName evidence="3">DEAD/DEAH box helicase</fullName>
    </submittedName>
</protein>
<dbReference type="GO" id="GO:0005524">
    <property type="term" value="F:ATP binding"/>
    <property type="evidence" value="ECO:0007669"/>
    <property type="project" value="InterPro"/>
</dbReference>
<dbReference type="Gene3D" id="3.40.50.300">
    <property type="entry name" value="P-loop containing nucleotide triphosphate hydrolases"/>
    <property type="match status" value="2"/>
</dbReference>
<accession>A0A317GGE1</accession>
<sequence>MFKLRNYQRETIDKVYQSMRTGHHRIIVQQPPRTGKTVIMSEIARRTTDKSNRVMFIIHRKEVLEQAISTFKQQEVNMNLATMGMVQTLTRRVKKLKAPQLILIDEAHHALAQSYRRIIDTFPNAYILYFTATPIRTGHDQLDQIADDIIVGKSIKWLTEHHFLAPFHYYGLGDIDRSKLRKSNGDYSSQSMDEAISHQIYGHIVQQYQRLANGKQAVVYCHSIESAKKVTEQFSKVGISAAEIDGDTDSQVRDELVQKFRDQQLTILANVNLFTEGVDLPNVDCVIMARPTSSLALYLQFSMRCLNPRKGKTAIIIDHVDNFLNFGLPNNDRDWSEAIVTKDKRKAKSSTDNGPAIAQCNYCFGTFYRDQITDGCCPLCGHELKKETKDYKIVNVDLQEIKENQAVKHRKEMIQQILNDQVMANVADKSPGQLHTLKELQAYAKLHNYSVGWAWHQFNNRRKKKW</sequence>
<dbReference type="GO" id="GO:0003677">
    <property type="term" value="F:DNA binding"/>
    <property type="evidence" value="ECO:0007669"/>
    <property type="project" value="InterPro"/>
</dbReference>
<reference evidence="3 4" key="1">
    <citation type="journal article" date="2018" name="Front. Microbiol.">
        <title>Comparative Genomics of the Herbivore Gut Symbiont Lactobacillus reuteri Reveals Genetic Diversity and Lifestyle Adaptation.</title>
        <authorList>
            <person name="Zhao J."/>
        </authorList>
    </citation>
    <scope>NUCLEOTIDE SEQUENCE [LARGE SCALE GENOMIC DNA]</scope>
    <source>
        <strain evidence="3 4">LR12</strain>
    </source>
</reference>
<dbReference type="AlphaFoldDB" id="A0A317GGE1"/>
<dbReference type="GO" id="GO:0004386">
    <property type="term" value="F:helicase activity"/>
    <property type="evidence" value="ECO:0007669"/>
    <property type="project" value="UniProtKB-KW"/>
</dbReference>
<dbReference type="EMBL" id="QGHS01000096">
    <property type="protein sequence ID" value="PWT45984.1"/>
    <property type="molecule type" value="Genomic_DNA"/>
</dbReference>
<keyword evidence="3" id="KW-0067">ATP-binding</keyword>
<dbReference type="Pfam" id="PF04851">
    <property type="entry name" value="ResIII"/>
    <property type="match status" value="1"/>
</dbReference>